<dbReference type="EMBL" id="CP001157">
    <property type="protein sequence ID" value="ACO77360.1"/>
    <property type="molecule type" value="Genomic_DNA"/>
</dbReference>
<accession>C1DPC8</accession>
<name>C1DPC8_AZOVD</name>
<gene>
    <name evidence="2" type="ordered locus">Avin_11310</name>
</gene>
<dbReference type="eggNOG" id="ENOG502ZRSN">
    <property type="taxonomic scope" value="Bacteria"/>
</dbReference>
<reference evidence="2 3" key="1">
    <citation type="journal article" date="2009" name="J. Bacteriol.">
        <title>Genome sequence of Azotobacter vinelandii, an obligate aerobe specialized to support diverse anaerobic metabolic processes.</title>
        <authorList>
            <person name="Setubal J.C."/>
            <person name="dos Santos P."/>
            <person name="Goldman B.S."/>
            <person name="Ertesvag H."/>
            <person name="Espin G."/>
            <person name="Rubio L.M."/>
            <person name="Valla S."/>
            <person name="Almeida N.F."/>
            <person name="Balasubramanian D."/>
            <person name="Cromes L."/>
            <person name="Curatti L."/>
            <person name="Du Z."/>
            <person name="Godsy E."/>
            <person name="Goodner B."/>
            <person name="Hellner-Burris K."/>
            <person name="Hernandez J.A."/>
            <person name="Houmiel K."/>
            <person name="Imperial J."/>
            <person name="Kennedy C."/>
            <person name="Larson T.J."/>
            <person name="Latreille P."/>
            <person name="Ligon L.S."/>
            <person name="Lu J."/>
            <person name="Maerk M."/>
            <person name="Miller N.M."/>
            <person name="Norton S."/>
            <person name="O'Carroll I.P."/>
            <person name="Paulsen I."/>
            <person name="Raulfs E.C."/>
            <person name="Roemer R."/>
            <person name="Rosser J."/>
            <person name="Segura D."/>
            <person name="Slater S."/>
            <person name="Stricklin S.L."/>
            <person name="Studholme D.J."/>
            <person name="Sun J."/>
            <person name="Viana C.J."/>
            <person name="Wallin E."/>
            <person name="Wang B."/>
            <person name="Wheeler C."/>
            <person name="Zhu H."/>
            <person name="Dean D.R."/>
            <person name="Dixon R."/>
            <person name="Wood D."/>
        </authorList>
    </citation>
    <scope>NUCLEOTIDE SEQUENCE [LARGE SCALE GENOMIC DNA]</scope>
    <source>
        <strain evidence="3">DJ / ATCC BAA-1303</strain>
    </source>
</reference>
<feature type="compositionally biased region" description="Basic and acidic residues" evidence="1">
    <location>
        <begin position="49"/>
        <end position="61"/>
    </location>
</feature>
<dbReference type="AlphaFoldDB" id="C1DPC8"/>
<dbReference type="Proteomes" id="UP000002424">
    <property type="component" value="Chromosome"/>
</dbReference>
<dbReference type="STRING" id="322710.Avin_11310"/>
<evidence type="ECO:0000256" key="1">
    <source>
        <dbReference type="SAM" id="MobiDB-lite"/>
    </source>
</evidence>
<keyword evidence="3" id="KW-1185">Reference proteome</keyword>
<dbReference type="HOGENOM" id="CLU_1559821_0_0_6"/>
<evidence type="ECO:0000313" key="3">
    <source>
        <dbReference type="Proteomes" id="UP000002424"/>
    </source>
</evidence>
<feature type="region of interest" description="Disordered" evidence="1">
    <location>
        <begin position="34"/>
        <end position="93"/>
    </location>
</feature>
<organism evidence="2 3">
    <name type="scientific">Azotobacter vinelandii (strain DJ / ATCC BAA-1303)</name>
    <dbReference type="NCBI Taxonomy" id="322710"/>
    <lineage>
        <taxon>Bacteria</taxon>
        <taxon>Pseudomonadati</taxon>
        <taxon>Pseudomonadota</taxon>
        <taxon>Gammaproteobacteria</taxon>
        <taxon>Pseudomonadales</taxon>
        <taxon>Pseudomonadaceae</taxon>
        <taxon>Azotobacter</taxon>
    </lineage>
</organism>
<feature type="region of interest" description="Disordered" evidence="1">
    <location>
        <begin position="137"/>
        <end position="173"/>
    </location>
</feature>
<dbReference type="KEGG" id="avn:Avin_11310"/>
<proteinExistence type="predicted"/>
<protein>
    <submittedName>
        <fullName evidence="2">Uncharacterized protein</fullName>
    </submittedName>
</protein>
<sequence>MKCPLHTGLERLCTWSVPAWSPDPVHRLLAEGPDSPCFGPPAESLSLCSRERESNQRESAPDHSAPAAPGLPRSGAAPGARREGTSLSLRDSLGVLPRVPLRDTCARPPERESVPSCLKALLPFLRHGLSGRAGYPLQEAERNRRGRGRAARMPREPRWAMDGPSRRAPGTAM</sequence>
<dbReference type="EnsemblBacteria" id="ACO77360">
    <property type="protein sequence ID" value="ACO77360"/>
    <property type="gene ID" value="Avin_11310"/>
</dbReference>
<evidence type="ECO:0000313" key="2">
    <source>
        <dbReference type="EMBL" id="ACO77360.1"/>
    </source>
</evidence>